<dbReference type="KEGG" id="lab:LA76x_4924"/>
<dbReference type="Proteomes" id="UP000060787">
    <property type="component" value="Chromosome"/>
</dbReference>
<protein>
    <submittedName>
        <fullName evidence="2">Uncharacterized protein</fullName>
    </submittedName>
</protein>
<gene>
    <name evidence="2" type="ORF">LA76x_4924</name>
</gene>
<dbReference type="PATRIC" id="fig|84531.8.peg.4908"/>
<dbReference type="AlphaFoldDB" id="A0A0S2FHV9"/>
<feature type="transmembrane region" description="Helical" evidence="1">
    <location>
        <begin position="29"/>
        <end position="48"/>
    </location>
</feature>
<evidence type="ECO:0000256" key="1">
    <source>
        <dbReference type="SAM" id="Phobius"/>
    </source>
</evidence>
<keyword evidence="1" id="KW-0472">Membrane</keyword>
<reference evidence="2 3" key="1">
    <citation type="journal article" date="2015" name="BMC Genomics">
        <title>Comparative genomics and metabolic profiling of the genus Lysobacter.</title>
        <authorList>
            <person name="de Bruijn I."/>
            <person name="Cheng X."/>
            <person name="de Jager V."/>
            <person name="Exposito R.G."/>
            <person name="Watrous J."/>
            <person name="Patel N."/>
            <person name="Postma J."/>
            <person name="Dorrestein P.C."/>
            <person name="Kobayashi D."/>
            <person name="Raaijmakers J.M."/>
        </authorList>
    </citation>
    <scope>NUCLEOTIDE SEQUENCE [LARGE SCALE GENOMIC DNA]</scope>
    <source>
        <strain evidence="2 3">76</strain>
    </source>
</reference>
<evidence type="ECO:0000313" key="2">
    <source>
        <dbReference type="EMBL" id="ALN83026.1"/>
    </source>
</evidence>
<evidence type="ECO:0000313" key="3">
    <source>
        <dbReference type="Proteomes" id="UP000060787"/>
    </source>
</evidence>
<proteinExistence type="predicted"/>
<keyword evidence="3" id="KW-1185">Reference proteome</keyword>
<organism evidence="2 3">
    <name type="scientific">Lysobacter antibioticus</name>
    <dbReference type="NCBI Taxonomy" id="84531"/>
    <lineage>
        <taxon>Bacteria</taxon>
        <taxon>Pseudomonadati</taxon>
        <taxon>Pseudomonadota</taxon>
        <taxon>Gammaproteobacteria</taxon>
        <taxon>Lysobacterales</taxon>
        <taxon>Lysobacteraceae</taxon>
        <taxon>Lysobacter</taxon>
    </lineage>
</organism>
<name>A0A0S2FHV9_LYSAN</name>
<dbReference type="EMBL" id="CP011129">
    <property type="protein sequence ID" value="ALN83026.1"/>
    <property type="molecule type" value="Genomic_DNA"/>
</dbReference>
<sequence>MAYRIKDLLLRASGAHCAFSRHRKRNLNALLRILLAVIFPAPTIYSEFNCRALI</sequence>
<keyword evidence="1" id="KW-0812">Transmembrane</keyword>
<keyword evidence="1" id="KW-1133">Transmembrane helix</keyword>
<accession>A0A0S2FHV9</accession>